<protein>
    <submittedName>
        <fullName evidence="2 3">Uncharacterized protein</fullName>
    </submittedName>
</protein>
<proteinExistence type="predicted"/>
<evidence type="ECO:0000256" key="1">
    <source>
        <dbReference type="SAM" id="MobiDB-lite"/>
    </source>
</evidence>
<organism evidence="2">
    <name type="scientific">Brachypodium distachyon</name>
    <name type="common">Purple false brome</name>
    <name type="synonym">Trachynia distachya</name>
    <dbReference type="NCBI Taxonomy" id="15368"/>
    <lineage>
        <taxon>Eukaryota</taxon>
        <taxon>Viridiplantae</taxon>
        <taxon>Streptophyta</taxon>
        <taxon>Embryophyta</taxon>
        <taxon>Tracheophyta</taxon>
        <taxon>Spermatophyta</taxon>
        <taxon>Magnoliopsida</taxon>
        <taxon>Liliopsida</taxon>
        <taxon>Poales</taxon>
        <taxon>Poaceae</taxon>
        <taxon>BOP clade</taxon>
        <taxon>Pooideae</taxon>
        <taxon>Stipodae</taxon>
        <taxon>Brachypodieae</taxon>
        <taxon>Brachypodium</taxon>
    </lineage>
</organism>
<reference evidence="2" key="2">
    <citation type="submission" date="2017-06" db="EMBL/GenBank/DDBJ databases">
        <title>WGS assembly of Brachypodium distachyon.</title>
        <authorList>
            <consortium name="The International Brachypodium Initiative"/>
            <person name="Lucas S."/>
            <person name="Harmon-Smith M."/>
            <person name="Lail K."/>
            <person name="Tice H."/>
            <person name="Grimwood J."/>
            <person name="Bruce D."/>
            <person name="Barry K."/>
            <person name="Shu S."/>
            <person name="Lindquist E."/>
            <person name="Wang M."/>
            <person name="Pitluck S."/>
            <person name="Vogel J.P."/>
            <person name="Garvin D.F."/>
            <person name="Mockler T.C."/>
            <person name="Schmutz J."/>
            <person name="Rokhsar D."/>
            <person name="Bevan M.W."/>
        </authorList>
    </citation>
    <scope>NUCLEOTIDE SEQUENCE</scope>
    <source>
        <strain evidence="2">Bd21</strain>
    </source>
</reference>
<sequence>MAGVRAHGGAVHEELCGEFVFQSPSLRSLRERPCSASGLVPDPRRCSGGRWNCGQTAGAWALGASQCRLCSAAHQKFNPRRPCSGSGRVPHLARFRRSHRRARRPSLELSGDGKGASHQASNPRRALAPALSVVRLPPVQNKGLFPGERILQQFN</sequence>
<feature type="region of interest" description="Disordered" evidence="1">
    <location>
        <begin position="94"/>
        <end position="124"/>
    </location>
</feature>
<dbReference type="AlphaFoldDB" id="A0A0Q3KZH0"/>
<reference evidence="3" key="3">
    <citation type="submission" date="2018-08" db="UniProtKB">
        <authorList>
            <consortium name="EnsemblPlants"/>
        </authorList>
    </citation>
    <scope>IDENTIFICATION</scope>
    <source>
        <strain evidence="3">cv. Bd21</strain>
    </source>
</reference>
<dbReference type="Gramene" id="KQK16529">
    <property type="protein sequence ID" value="KQK16529"/>
    <property type="gene ID" value="BRADI_1g29103v3"/>
</dbReference>
<keyword evidence="4" id="KW-1185">Reference proteome</keyword>
<evidence type="ECO:0000313" key="4">
    <source>
        <dbReference type="Proteomes" id="UP000008810"/>
    </source>
</evidence>
<evidence type="ECO:0000313" key="3">
    <source>
        <dbReference type="EnsemblPlants" id="KQK16529"/>
    </source>
</evidence>
<reference evidence="2 3" key="1">
    <citation type="journal article" date="2010" name="Nature">
        <title>Genome sequencing and analysis of the model grass Brachypodium distachyon.</title>
        <authorList>
            <consortium name="International Brachypodium Initiative"/>
        </authorList>
    </citation>
    <scope>NUCLEOTIDE SEQUENCE [LARGE SCALE GENOMIC DNA]</scope>
    <source>
        <strain evidence="2 3">Bd21</strain>
    </source>
</reference>
<dbReference type="EMBL" id="CM000880">
    <property type="protein sequence ID" value="KQK16529.1"/>
    <property type="molecule type" value="Genomic_DNA"/>
</dbReference>
<dbReference type="Proteomes" id="UP000008810">
    <property type="component" value="Chromosome 1"/>
</dbReference>
<accession>A0A0Q3KZH0</accession>
<feature type="compositionally biased region" description="Basic residues" evidence="1">
    <location>
        <begin position="94"/>
        <end position="104"/>
    </location>
</feature>
<dbReference type="InParanoid" id="A0A0Q3KZH0"/>
<gene>
    <name evidence="2" type="ORF">BRADI_1g29103v3</name>
</gene>
<name>A0A0Q3KZH0_BRADI</name>
<dbReference type="EnsemblPlants" id="KQK16529">
    <property type="protein sequence ID" value="KQK16529"/>
    <property type="gene ID" value="BRADI_1g29103v3"/>
</dbReference>
<evidence type="ECO:0000313" key="2">
    <source>
        <dbReference type="EMBL" id="KQK16529.1"/>
    </source>
</evidence>